<organism evidence="2 3">
    <name type="scientific">Vogesella amnigena</name>
    <dbReference type="NCBI Taxonomy" id="1507449"/>
    <lineage>
        <taxon>Bacteria</taxon>
        <taxon>Pseudomonadati</taxon>
        <taxon>Pseudomonadota</taxon>
        <taxon>Betaproteobacteria</taxon>
        <taxon>Neisseriales</taxon>
        <taxon>Chromobacteriaceae</taxon>
        <taxon>Vogesella</taxon>
    </lineage>
</organism>
<accession>A0ABV7TSP3</accession>
<dbReference type="InterPro" id="IPR005624">
    <property type="entry name" value="PduO/GlcC-like"/>
</dbReference>
<dbReference type="Gene3D" id="3.30.450.150">
    <property type="entry name" value="Haem-degrading domain"/>
    <property type="match status" value="1"/>
</dbReference>
<dbReference type="NCBIfam" id="NF002696">
    <property type="entry name" value="PRK02487.1-5"/>
    <property type="match status" value="1"/>
</dbReference>
<comment type="similarity">
    <text evidence="1">Belongs to the UPF0303 family.</text>
</comment>
<proteinExistence type="inferred from homology"/>
<dbReference type="InterPro" id="IPR010371">
    <property type="entry name" value="YBR137W-like"/>
</dbReference>
<dbReference type="PANTHER" id="PTHR28255:SF1">
    <property type="entry name" value="UPF0303 PROTEIN YBR137W"/>
    <property type="match status" value="1"/>
</dbReference>
<dbReference type="SUPFAM" id="SSF143744">
    <property type="entry name" value="GlcG-like"/>
    <property type="match status" value="1"/>
</dbReference>
<evidence type="ECO:0000313" key="2">
    <source>
        <dbReference type="EMBL" id="MFC3625763.1"/>
    </source>
</evidence>
<protein>
    <recommendedName>
        <fullName evidence="1">UPF0303 protein ACFOKJ_06330</fullName>
    </recommendedName>
</protein>
<comment type="caution">
    <text evidence="2">The sequence shown here is derived from an EMBL/GenBank/DDBJ whole genome shotgun (WGS) entry which is preliminary data.</text>
</comment>
<dbReference type="EMBL" id="JBHRYH010000012">
    <property type="protein sequence ID" value="MFC3625763.1"/>
    <property type="molecule type" value="Genomic_DNA"/>
</dbReference>
<gene>
    <name evidence="2" type="ORF">ACFOKJ_06330</name>
</gene>
<dbReference type="Pfam" id="PF03928">
    <property type="entry name" value="HbpS-like"/>
    <property type="match status" value="1"/>
</dbReference>
<dbReference type="HAMAP" id="MF_00761">
    <property type="entry name" value="UPF0303"/>
    <property type="match status" value="1"/>
</dbReference>
<dbReference type="Proteomes" id="UP001595636">
    <property type="component" value="Unassembled WGS sequence"/>
</dbReference>
<evidence type="ECO:0000256" key="1">
    <source>
        <dbReference type="HAMAP-Rule" id="MF_00761"/>
    </source>
</evidence>
<keyword evidence="3" id="KW-1185">Reference proteome</keyword>
<dbReference type="InterPro" id="IPR038084">
    <property type="entry name" value="PduO/GlcC-like_sf"/>
</dbReference>
<dbReference type="PANTHER" id="PTHR28255">
    <property type="match status" value="1"/>
</dbReference>
<sequence>MHQGAAMHPTASLQQLLQQESDLQLPRFDHDHAWQLGCLLRELALQQQASVVIEIHAYGQVLFSHAMAGTSQDNAHWLERKRNSVLRFGHSSLYLGEYHRSKGREFELQPHIDASRYCAHGGSFPLRLSSGGLIGAVTVSGLPQLVDHQLACQALASLLATLQ</sequence>
<name>A0ABV7TSP3_9NEIS</name>
<reference evidence="3" key="1">
    <citation type="journal article" date="2019" name="Int. J. Syst. Evol. Microbiol.">
        <title>The Global Catalogue of Microorganisms (GCM) 10K type strain sequencing project: providing services to taxonomists for standard genome sequencing and annotation.</title>
        <authorList>
            <consortium name="The Broad Institute Genomics Platform"/>
            <consortium name="The Broad Institute Genome Sequencing Center for Infectious Disease"/>
            <person name="Wu L."/>
            <person name="Ma J."/>
        </authorList>
    </citation>
    <scope>NUCLEOTIDE SEQUENCE [LARGE SCALE GENOMIC DNA]</scope>
    <source>
        <strain evidence="3">KCTC 42195</strain>
    </source>
</reference>
<evidence type="ECO:0000313" key="3">
    <source>
        <dbReference type="Proteomes" id="UP001595636"/>
    </source>
</evidence>
<dbReference type="PIRSF" id="PIRSF008757">
    <property type="entry name" value="UCP008757"/>
    <property type="match status" value="1"/>
</dbReference>